<reference evidence="1" key="1">
    <citation type="submission" date="2023-10" db="EMBL/GenBank/DDBJ databases">
        <title>Genome assemblies of two species of porcelain crab, Petrolisthes cinctipes and Petrolisthes manimaculis (Anomura: Porcellanidae).</title>
        <authorList>
            <person name="Angst P."/>
        </authorList>
    </citation>
    <scope>NUCLEOTIDE SEQUENCE</scope>
    <source>
        <strain evidence="1">PB745_01</strain>
        <tissue evidence="1">Gill</tissue>
    </source>
</reference>
<sequence>MVLPEGLKEVTFPLAITKQSRMVKGFLNVPVDESPIIPFSILRRLVSGSPAAGVSVAGDIFGPTPPTPHTPHPTQMALLLTTLKFLRAGISVVPMDGWSGYTTLVPHSVLFITTHSLTR</sequence>
<dbReference type="AlphaFoldDB" id="A0AAE1EUM9"/>
<name>A0AAE1EUM9_PETCI</name>
<dbReference type="Proteomes" id="UP001286313">
    <property type="component" value="Unassembled WGS sequence"/>
</dbReference>
<accession>A0AAE1EUM9</accession>
<proteinExistence type="predicted"/>
<dbReference type="EMBL" id="JAWQEG010004400">
    <property type="protein sequence ID" value="KAK3861793.1"/>
    <property type="molecule type" value="Genomic_DNA"/>
</dbReference>
<comment type="caution">
    <text evidence="1">The sequence shown here is derived from an EMBL/GenBank/DDBJ whole genome shotgun (WGS) entry which is preliminary data.</text>
</comment>
<organism evidence="1 2">
    <name type="scientific">Petrolisthes cinctipes</name>
    <name type="common">Flat porcelain crab</name>
    <dbReference type="NCBI Taxonomy" id="88211"/>
    <lineage>
        <taxon>Eukaryota</taxon>
        <taxon>Metazoa</taxon>
        <taxon>Ecdysozoa</taxon>
        <taxon>Arthropoda</taxon>
        <taxon>Crustacea</taxon>
        <taxon>Multicrustacea</taxon>
        <taxon>Malacostraca</taxon>
        <taxon>Eumalacostraca</taxon>
        <taxon>Eucarida</taxon>
        <taxon>Decapoda</taxon>
        <taxon>Pleocyemata</taxon>
        <taxon>Anomura</taxon>
        <taxon>Galatheoidea</taxon>
        <taxon>Porcellanidae</taxon>
        <taxon>Petrolisthes</taxon>
    </lineage>
</organism>
<evidence type="ECO:0000313" key="2">
    <source>
        <dbReference type="Proteomes" id="UP001286313"/>
    </source>
</evidence>
<protein>
    <submittedName>
        <fullName evidence="1">Uncharacterized protein</fullName>
    </submittedName>
</protein>
<gene>
    <name evidence="1" type="ORF">Pcinc_032267</name>
</gene>
<evidence type="ECO:0000313" key="1">
    <source>
        <dbReference type="EMBL" id="KAK3861793.1"/>
    </source>
</evidence>
<keyword evidence="2" id="KW-1185">Reference proteome</keyword>